<comment type="subcellular location">
    <subcellularLocation>
        <location evidence="1">Cell outer membrane</location>
    </subcellularLocation>
</comment>
<name>A0A6I1E9A7_9FLAO</name>
<evidence type="ECO:0000256" key="4">
    <source>
        <dbReference type="ARBA" id="ARBA00023136"/>
    </source>
</evidence>
<sequence length="463" mass="52156">MMSNFNSKLSLGAIMLTVSLILISCESYLDIDPPTNQIVGEVVFSDQATIEAGFAHIYSQFRESAFPAGNPTGMTYLMGMYADEMEYAATNDLEAKSFYDNSLLPSNNSVQNLWNTGYSLIYAANRILEGVENSPSLTEMDKDRFIGEALFVRAYIHFNLTNLFGAIPYITTTDYRINMKVSKMETAIINESIVKDLMRSKELIGISETGISHFRPNRWVVSAFLSRVYLYQGDWQSALDEAQNVVLDSGSDLEPNLDDVFLGNSQETLWQLDTRSPGTNTNEAYHFVVLSGPPNKATLSQSLLESFEEGDKRSVSWVGAFSNESGTWYFPNKYKLYLVTETTEEYSILFRLSEQYLIVAEASAQLGQIDQALGYLNEIRGRAGLQPLEGLEQEAVMEAILKERRAELFMEQAHRFFDLKRTGLADAVLSSEKPFWEETDIHLPIPESELLINPNLLPQNEGY</sequence>
<evidence type="ECO:0000313" key="9">
    <source>
        <dbReference type="Proteomes" id="UP000429785"/>
    </source>
</evidence>
<evidence type="ECO:0000259" key="7">
    <source>
        <dbReference type="Pfam" id="PF14322"/>
    </source>
</evidence>
<dbReference type="Proteomes" id="UP000429785">
    <property type="component" value="Unassembled WGS sequence"/>
</dbReference>
<accession>A0A6I1E9A7</accession>
<dbReference type="Pfam" id="PF14322">
    <property type="entry name" value="SusD-like_3"/>
    <property type="match status" value="1"/>
</dbReference>
<evidence type="ECO:0000256" key="2">
    <source>
        <dbReference type="ARBA" id="ARBA00006275"/>
    </source>
</evidence>
<keyword evidence="4" id="KW-0472">Membrane</keyword>
<comment type="caution">
    <text evidence="8">The sequence shown here is derived from an EMBL/GenBank/DDBJ whole genome shotgun (WGS) entry which is preliminary data.</text>
</comment>
<organism evidence="8 9">
    <name type="scientific">Flagellimonas olearia</name>
    <dbReference type="NCBI Taxonomy" id="552546"/>
    <lineage>
        <taxon>Bacteria</taxon>
        <taxon>Pseudomonadati</taxon>
        <taxon>Bacteroidota</taxon>
        <taxon>Flavobacteriia</taxon>
        <taxon>Flavobacteriales</taxon>
        <taxon>Flavobacteriaceae</taxon>
        <taxon>Flagellimonas</taxon>
    </lineage>
</organism>
<dbReference type="OrthoDB" id="621570at2"/>
<keyword evidence="3" id="KW-0732">Signal</keyword>
<dbReference type="EMBL" id="WELG01000001">
    <property type="protein sequence ID" value="KAB7530304.1"/>
    <property type="molecule type" value="Genomic_DNA"/>
</dbReference>
<dbReference type="CDD" id="cd08977">
    <property type="entry name" value="SusD"/>
    <property type="match status" value="1"/>
</dbReference>
<dbReference type="Pfam" id="PF07980">
    <property type="entry name" value="SusD_RagB"/>
    <property type="match status" value="1"/>
</dbReference>
<evidence type="ECO:0000313" key="8">
    <source>
        <dbReference type="EMBL" id="KAB7530304.1"/>
    </source>
</evidence>
<dbReference type="InterPro" id="IPR011990">
    <property type="entry name" value="TPR-like_helical_dom_sf"/>
</dbReference>
<gene>
    <name evidence="8" type="ORF">F8C76_02005</name>
</gene>
<evidence type="ECO:0000256" key="1">
    <source>
        <dbReference type="ARBA" id="ARBA00004442"/>
    </source>
</evidence>
<dbReference type="SUPFAM" id="SSF48452">
    <property type="entry name" value="TPR-like"/>
    <property type="match status" value="1"/>
</dbReference>
<dbReference type="RefSeq" id="WP_152130237.1">
    <property type="nucleotide sequence ID" value="NZ_WELG01000001.1"/>
</dbReference>
<dbReference type="GO" id="GO:0009279">
    <property type="term" value="C:cell outer membrane"/>
    <property type="evidence" value="ECO:0007669"/>
    <property type="project" value="UniProtKB-SubCell"/>
</dbReference>
<dbReference type="Gene3D" id="1.25.40.390">
    <property type="match status" value="1"/>
</dbReference>
<dbReference type="InterPro" id="IPR033985">
    <property type="entry name" value="SusD-like_N"/>
</dbReference>
<evidence type="ECO:0000259" key="6">
    <source>
        <dbReference type="Pfam" id="PF07980"/>
    </source>
</evidence>
<feature type="domain" description="RagB/SusD" evidence="6">
    <location>
        <begin position="323"/>
        <end position="463"/>
    </location>
</feature>
<protein>
    <submittedName>
        <fullName evidence="8">RagB/SusD family nutrient uptake outer membrane protein</fullName>
    </submittedName>
</protein>
<evidence type="ECO:0000256" key="3">
    <source>
        <dbReference type="ARBA" id="ARBA00022729"/>
    </source>
</evidence>
<keyword evidence="5" id="KW-0998">Cell outer membrane</keyword>
<comment type="similarity">
    <text evidence="2">Belongs to the SusD family.</text>
</comment>
<dbReference type="AlphaFoldDB" id="A0A6I1E9A7"/>
<dbReference type="InterPro" id="IPR012944">
    <property type="entry name" value="SusD_RagB_dom"/>
</dbReference>
<reference evidence="8 9" key="1">
    <citation type="submission" date="2019-10" db="EMBL/GenBank/DDBJ databases">
        <title>Muricauda olearia CL-SS4 JCM15563 genome.</title>
        <authorList>
            <person name="Liu L."/>
        </authorList>
    </citation>
    <scope>NUCLEOTIDE SEQUENCE [LARGE SCALE GENOMIC DNA]</scope>
    <source>
        <strain evidence="8 9">CL-SS4</strain>
    </source>
</reference>
<proteinExistence type="inferred from homology"/>
<evidence type="ECO:0000256" key="5">
    <source>
        <dbReference type="ARBA" id="ARBA00023237"/>
    </source>
</evidence>
<feature type="domain" description="SusD-like N-terminal" evidence="7">
    <location>
        <begin position="28"/>
        <end position="230"/>
    </location>
</feature>